<dbReference type="SUPFAM" id="SSF141868">
    <property type="entry name" value="EAL domain-like"/>
    <property type="match status" value="1"/>
</dbReference>
<accession>A0A5B9EAX5</accession>
<dbReference type="Gene3D" id="3.20.20.450">
    <property type="entry name" value="EAL domain"/>
    <property type="match status" value="1"/>
</dbReference>
<feature type="transmembrane region" description="Helical" evidence="1">
    <location>
        <begin position="60"/>
        <end position="79"/>
    </location>
</feature>
<dbReference type="Proteomes" id="UP000321820">
    <property type="component" value="Chromosome"/>
</dbReference>
<dbReference type="PROSITE" id="PS50883">
    <property type="entry name" value="EAL"/>
    <property type="match status" value="1"/>
</dbReference>
<dbReference type="AlphaFoldDB" id="A0A5B9EAX5"/>
<dbReference type="Gene3D" id="3.30.70.270">
    <property type="match status" value="1"/>
</dbReference>
<gene>
    <name evidence="4" type="ORF">FTW19_05865</name>
</gene>
<dbReference type="InterPro" id="IPR043128">
    <property type="entry name" value="Rev_trsase/Diguanyl_cyclase"/>
</dbReference>
<organism evidence="4 5">
    <name type="scientific">Terriglobus albidus</name>
    <dbReference type="NCBI Taxonomy" id="1592106"/>
    <lineage>
        <taxon>Bacteria</taxon>
        <taxon>Pseudomonadati</taxon>
        <taxon>Acidobacteriota</taxon>
        <taxon>Terriglobia</taxon>
        <taxon>Terriglobales</taxon>
        <taxon>Acidobacteriaceae</taxon>
        <taxon>Terriglobus</taxon>
    </lineage>
</organism>
<dbReference type="Pfam" id="PF00990">
    <property type="entry name" value="GGDEF"/>
    <property type="match status" value="1"/>
</dbReference>
<feature type="transmembrane region" description="Helical" evidence="1">
    <location>
        <begin position="21"/>
        <end position="40"/>
    </location>
</feature>
<evidence type="ECO:0000259" key="3">
    <source>
        <dbReference type="PROSITE" id="PS50887"/>
    </source>
</evidence>
<dbReference type="InterPro" id="IPR000160">
    <property type="entry name" value="GGDEF_dom"/>
</dbReference>
<evidence type="ECO:0000313" key="5">
    <source>
        <dbReference type="Proteomes" id="UP000321820"/>
    </source>
</evidence>
<evidence type="ECO:0000256" key="1">
    <source>
        <dbReference type="SAM" id="Phobius"/>
    </source>
</evidence>
<dbReference type="PANTHER" id="PTHR44757">
    <property type="entry name" value="DIGUANYLATE CYCLASE DGCP"/>
    <property type="match status" value="1"/>
</dbReference>
<evidence type="ECO:0000259" key="2">
    <source>
        <dbReference type="PROSITE" id="PS50883"/>
    </source>
</evidence>
<proteinExistence type="predicted"/>
<dbReference type="InterPro" id="IPR035919">
    <property type="entry name" value="EAL_sf"/>
</dbReference>
<dbReference type="CDD" id="cd01949">
    <property type="entry name" value="GGDEF"/>
    <property type="match status" value="1"/>
</dbReference>
<keyword evidence="5" id="KW-1185">Reference proteome</keyword>
<dbReference type="CDD" id="cd01948">
    <property type="entry name" value="EAL"/>
    <property type="match status" value="1"/>
</dbReference>
<dbReference type="PANTHER" id="PTHR44757:SF2">
    <property type="entry name" value="BIOFILM ARCHITECTURE MAINTENANCE PROTEIN MBAA"/>
    <property type="match status" value="1"/>
</dbReference>
<dbReference type="OrthoDB" id="101222at2"/>
<dbReference type="NCBIfam" id="TIGR00254">
    <property type="entry name" value="GGDEF"/>
    <property type="match status" value="1"/>
</dbReference>
<evidence type="ECO:0000313" key="4">
    <source>
        <dbReference type="EMBL" id="QEE27571.1"/>
    </source>
</evidence>
<dbReference type="InterPro" id="IPR052155">
    <property type="entry name" value="Biofilm_reg_signaling"/>
</dbReference>
<dbReference type="InterPro" id="IPR001633">
    <property type="entry name" value="EAL_dom"/>
</dbReference>
<name>A0A5B9EAX5_9BACT</name>
<feature type="domain" description="EAL" evidence="2">
    <location>
        <begin position="275"/>
        <end position="547"/>
    </location>
</feature>
<dbReference type="Pfam" id="PF00563">
    <property type="entry name" value="EAL"/>
    <property type="match status" value="1"/>
</dbReference>
<dbReference type="SMART" id="SM00052">
    <property type="entry name" value="EAL"/>
    <property type="match status" value="1"/>
</dbReference>
<keyword evidence="1" id="KW-0812">Transmembrane</keyword>
<dbReference type="KEGG" id="talb:FTW19_05865"/>
<dbReference type="PROSITE" id="PS50887">
    <property type="entry name" value="GGDEF"/>
    <property type="match status" value="1"/>
</dbReference>
<dbReference type="EMBL" id="CP042806">
    <property type="protein sequence ID" value="QEE27571.1"/>
    <property type="molecule type" value="Genomic_DNA"/>
</dbReference>
<dbReference type="SMART" id="SM00267">
    <property type="entry name" value="GGDEF"/>
    <property type="match status" value="1"/>
</dbReference>
<dbReference type="InterPro" id="IPR029787">
    <property type="entry name" value="Nucleotide_cyclase"/>
</dbReference>
<sequence length="548" mass="60731">MARLPLSFSSVKAFVMRHRRSLSDLSIVIATVSVGLYLALEYDFFRNEGHETLQQETVELDEALLIGGVLALLLLFFAIRRHREQKREIARRTAAEKQIRVLAFQDTLTGLANRRQFDEALRAAIAAPPREGACHAVLILDLNSFKQINDIHGHAVGDEVLTLTAQRLLSGVREGDLVARLGGDEFAVLATHVMGPDAAANIGRRIIDELSPPLLTGQIRHLIASGIGVALIPFDAVTAEEVFRKADLALYRAKEERRSAVHFFEEVLDRRMREREWVERELRSAVVSGQIRALFEPTVDLRTRQITGFEALPHWLHPTAGPISPQRFIAIAEECGLIHEIMDHILRQASETAARWPSHVRLSIDVLPVQLKDRSLAARILEILRETGLSPNRLEIEITEAALVRDLESAKLLLGTLRDEGVRIALDNFGTGYSSLYHLRNFKLDKIKIDSSFIRAMQGKESNQSVAHAHDGALERDLKAEQEESATIVRALVGLAHGLGLTIAAEGIEDPNQQSSLLLTGCEQGQGNLYSQPLSAEQTVDALVGRTA</sequence>
<keyword evidence="1" id="KW-1133">Transmembrane helix</keyword>
<dbReference type="SUPFAM" id="SSF55073">
    <property type="entry name" value="Nucleotide cyclase"/>
    <property type="match status" value="1"/>
</dbReference>
<reference evidence="4 5" key="1">
    <citation type="submission" date="2019-08" db="EMBL/GenBank/DDBJ databases">
        <title>Complete genome sequence of Terriglobus albidus strain ORNL.</title>
        <authorList>
            <person name="Podar M."/>
        </authorList>
    </citation>
    <scope>NUCLEOTIDE SEQUENCE [LARGE SCALE GENOMIC DNA]</scope>
    <source>
        <strain evidence="4 5">ORNL</strain>
    </source>
</reference>
<keyword evidence="1" id="KW-0472">Membrane</keyword>
<feature type="domain" description="GGDEF" evidence="3">
    <location>
        <begin position="133"/>
        <end position="266"/>
    </location>
</feature>
<protein>
    <submittedName>
        <fullName evidence="4">EAL domain-containing protein</fullName>
    </submittedName>
</protein>